<dbReference type="HOGENOM" id="CLU_2552118_0_0_5"/>
<accession>Q11M49</accession>
<protein>
    <submittedName>
        <fullName evidence="1">Uncharacterized protein</fullName>
    </submittedName>
</protein>
<name>Q11M49_CHESB</name>
<dbReference type="AlphaFoldDB" id="Q11M49"/>
<gene>
    <name evidence="1" type="ordered locus">Meso_0121</name>
</gene>
<dbReference type="EMBL" id="CP000390">
    <property type="protein sequence ID" value="ABG61526.1"/>
    <property type="molecule type" value="Genomic_DNA"/>
</dbReference>
<proteinExistence type="predicted"/>
<organism evidence="1">
    <name type="scientific">Chelativorans sp. (strain BNC1)</name>
    <dbReference type="NCBI Taxonomy" id="266779"/>
    <lineage>
        <taxon>Bacteria</taxon>
        <taxon>Pseudomonadati</taxon>
        <taxon>Pseudomonadota</taxon>
        <taxon>Alphaproteobacteria</taxon>
        <taxon>Hyphomicrobiales</taxon>
        <taxon>Phyllobacteriaceae</taxon>
        <taxon>Chelativorans</taxon>
    </lineage>
</organism>
<evidence type="ECO:0000313" key="1">
    <source>
        <dbReference type="EMBL" id="ABG61526.1"/>
    </source>
</evidence>
<sequence>MQSTPTQEVIRVLVQQAMAQFRANMIATASNSHTLTKELVDEQIRTITFSADRAIANAQSERLLSKLADKFNLIASMQRNIG</sequence>
<dbReference type="KEGG" id="mes:Meso_0121"/>
<reference evidence="1" key="1">
    <citation type="submission" date="2006-06" db="EMBL/GenBank/DDBJ databases">
        <title>Complete sequence of chromosome of Chelativorans sp. BNC1.</title>
        <authorList>
            <consortium name="US DOE Joint Genome Institute"/>
            <person name="Copeland A."/>
            <person name="Lucas S."/>
            <person name="Lapidus A."/>
            <person name="Barry K."/>
            <person name="Detter J.C."/>
            <person name="Glavina del Rio T."/>
            <person name="Hammon N."/>
            <person name="Israni S."/>
            <person name="Dalin E."/>
            <person name="Tice H."/>
            <person name="Pitluck S."/>
            <person name="Chertkov O."/>
            <person name="Brettin T."/>
            <person name="Bruce D."/>
            <person name="Han C."/>
            <person name="Tapia R."/>
            <person name="Gilna P."/>
            <person name="Schmutz J."/>
            <person name="Larimer F."/>
            <person name="Land M."/>
            <person name="Hauser L."/>
            <person name="Kyrpides N."/>
            <person name="Mikhailova N."/>
            <person name="Richardson P."/>
        </authorList>
    </citation>
    <scope>NUCLEOTIDE SEQUENCE</scope>
    <source>
        <strain evidence="1">BNC1</strain>
    </source>
</reference>